<proteinExistence type="predicted"/>
<accession>X0VR15</accession>
<organism evidence="2">
    <name type="scientific">marine sediment metagenome</name>
    <dbReference type="NCBI Taxonomy" id="412755"/>
    <lineage>
        <taxon>unclassified sequences</taxon>
        <taxon>metagenomes</taxon>
        <taxon>ecological metagenomes</taxon>
    </lineage>
</organism>
<dbReference type="Pfam" id="PF13304">
    <property type="entry name" value="AAA_21"/>
    <property type="match status" value="1"/>
</dbReference>
<protein>
    <recommendedName>
        <fullName evidence="1">ATPase AAA-type core domain-containing protein</fullName>
    </recommendedName>
</protein>
<feature type="non-terminal residue" evidence="2">
    <location>
        <position position="1"/>
    </location>
</feature>
<dbReference type="AlphaFoldDB" id="X0VR15"/>
<dbReference type="SUPFAM" id="SSF52540">
    <property type="entry name" value="P-loop containing nucleoside triphosphate hydrolases"/>
    <property type="match status" value="1"/>
</dbReference>
<dbReference type="EMBL" id="BARS01039605">
    <property type="protein sequence ID" value="GAG20854.1"/>
    <property type="molecule type" value="Genomic_DNA"/>
</dbReference>
<sequence length="201" mass="22226">ARDRREAEAVRRGLTVAPGDGIPTEISEGLWTLPDEAELLDAALMLDEVLLDDLPIVKMKDRPDMKEPRPLQDLSPGQRCSAILPILLLTGECPLIIDQPEDNLDNRLIRQVIVNVLAAIKLRRQVIVATHNPNIPVLGDAENITALRAVEQDQAEVEACGDLDQRPVVKAVTTIMEGGREAFQYRQSVYQSHWSGPVEST</sequence>
<gene>
    <name evidence="2" type="ORF">S01H1_60472</name>
</gene>
<evidence type="ECO:0000259" key="1">
    <source>
        <dbReference type="Pfam" id="PF13304"/>
    </source>
</evidence>
<dbReference type="GO" id="GO:0016887">
    <property type="term" value="F:ATP hydrolysis activity"/>
    <property type="evidence" value="ECO:0007669"/>
    <property type="project" value="InterPro"/>
</dbReference>
<dbReference type="InterPro" id="IPR027417">
    <property type="entry name" value="P-loop_NTPase"/>
</dbReference>
<evidence type="ECO:0000313" key="2">
    <source>
        <dbReference type="EMBL" id="GAG20854.1"/>
    </source>
</evidence>
<feature type="domain" description="ATPase AAA-type core" evidence="1">
    <location>
        <begin position="62"/>
        <end position="135"/>
    </location>
</feature>
<comment type="caution">
    <text evidence="2">The sequence shown here is derived from an EMBL/GenBank/DDBJ whole genome shotgun (WGS) entry which is preliminary data.</text>
</comment>
<dbReference type="GO" id="GO:0005524">
    <property type="term" value="F:ATP binding"/>
    <property type="evidence" value="ECO:0007669"/>
    <property type="project" value="InterPro"/>
</dbReference>
<dbReference type="InterPro" id="IPR003959">
    <property type="entry name" value="ATPase_AAA_core"/>
</dbReference>
<dbReference type="Gene3D" id="3.40.50.300">
    <property type="entry name" value="P-loop containing nucleotide triphosphate hydrolases"/>
    <property type="match status" value="1"/>
</dbReference>
<reference evidence="2" key="1">
    <citation type="journal article" date="2014" name="Front. Microbiol.">
        <title>High frequency of phylogenetically diverse reductive dehalogenase-homologous genes in deep subseafloor sedimentary metagenomes.</title>
        <authorList>
            <person name="Kawai M."/>
            <person name="Futagami T."/>
            <person name="Toyoda A."/>
            <person name="Takaki Y."/>
            <person name="Nishi S."/>
            <person name="Hori S."/>
            <person name="Arai W."/>
            <person name="Tsubouchi T."/>
            <person name="Morono Y."/>
            <person name="Uchiyama I."/>
            <person name="Ito T."/>
            <person name="Fujiyama A."/>
            <person name="Inagaki F."/>
            <person name="Takami H."/>
        </authorList>
    </citation>
    <scope>NUCLEOTIDE SEQUENCE</scope>
    <source>
        <strain evidence="2">Expedition CK06-06</strain>
    </source>
</reference>
<name>X0VR15_9ZZZZ</name>